<proteinExistence type="predicted"/>
<dbReference type="RefSeq" id="WP_013087279.1">
    <property type="nucleotide sequence ID" value="NC_014108.1"/>
</dbReference>
<evidence type="ECO:0008006" key="3">
    <source>
        <dbReference type="Google" id="ProtNLM"/>
    </source>
</evidence>
<evidence type="ECO:0000313" key="1">
    <source>
        <dbReference type="EMBL" id="ADF64971.1"/>
    </source>
</evidence>
<keyword evidence="2" id="KW-1185">Reference proteome</keyword>
<dbReference type="KEGG" id="enc:ECL_B009"/>
<dbReference type="GO" id="GO:0110001">
    <property type="term" value="C:toxin-antitoxin complex"/>
    <property type="evidence" value="ECO:0007669"/>
    <property type="project" value="InterPro"/>
</dbReference>
<organism evidence="1 2">
    <name type="scientific">Enterobacter cloacae subsp. cloacae (strain ATCC 13047 / DSM 30054 / NBRC 13535 / NCTC 10005 / WDCM 00083 / NCDC 279-56)</name>
    <dbReference type="NCBI Taxonomy" id="716541"/>
    <lineage>
        <taxon>Bacteria</taxon>
        <taxon>Pseudomonadati</taxon>
        <taxon>Pseudomonadota</taxon>
        <taxon>Gammaproteobacteria</taxon>
        <taxon>Enterobacterales</taxon>
        <taxon>Enterobacteriaceae</taxon>
        <taxon>Enterobacter</taxon>
        <taxon>Enterobacter cloacae complex</taxon>
    </lineage>
</organism>
<gene>
    <name evidence="1" type="ordered locus">ECL_B009</name>
</gene>
<dbReference type="AlphaFoldDB" id="A0A0H3CSR0"/>
<dbReference type="HOGENOM" id="CLU_137758_0_0_6"/>
<evidence type="ECO:0000313" key="2">
    <source>
        <dbReference type="Proteomes" id="UP000002363"/>
    </source>
</evidence>
<sequence length="164" mass="19174">MEYLELNGWKICFHKCFLDQIAELAQKVAELKAAKPNEYHKKKETKLLIAIERVIEEWIASDPLNPQYRQGDTLGDEYKHWFRVKFLQQFRLFYRCSQEHKTIIIGWVNDFDTLRAYGSKTDAYKVFAEMLKAGTPPDDWNTLLNAAKKATATNTIPGFLTRQP</sequence>
<geneLocation type="plasmid" evidence="1 2">
    <name>pECL_B</name>
</geneLocation>
<keyword evidence="1" id="KW-0614">Plasmid</keyword>
<reference evidence="1 2" key="1">
    <citation type="journal article" date="2010" name="J. Bacteriol.">
        <title>Complete genome sequence of Enterobacter cloacae subsp. cloacae type strain ATCC 13047.</title>
        <authorList>
            <person name="Ren Y."/>
            <person name="Ren Y."/>
            <person name="Zhou Z."/>
            <person name="Guo X."/>
            <person name="Li Y."/>
            <person name="Feng L."/>
            <person name="Wang L."/>
        </authorList>
    </citation>
    <scope>NUCLEOTIDE SEQUENCE [LARGE SCALE GENOMIC DNA]</scope>
    <source>
        <strain evidence="2">ATCC 13047 / DSM 30054 / NBRC 13535 / NCTC 10005 / WDCM 00083 / NCDC 279-56</strain>
        <plasmid evidence="1">pECL_B</plasmid>
    </source>
</reference>
<dbReference type="EnsemblBacteria" id="ADF64971">
    <property type="protein sequence ID" value="ADF64971"/>
    <property type="gene ID" value="ECL_B009"/>
</dbReference>
<dbReference type="OrthoDB" id="515905at2"/>
<name>A0A0H3CSR0_ENTCC</name>
<accession>A0A0H3CSR0</accession>
<dbReference type="Pfam" id="PF11663">
    <property type="entry name" value="Toxin_YhaV"/>
    <property type="match status" value="1"/>
</dbReference>
<dbReference type="PATRIC" id="fig|716541.4.peg.231"/>
<dbReference type="EMBL" id="CP001920">
    <property type="protein sequence ID" value="ADF64971.1"/>
    <property type="molecule type" value="Genomic_DNA"/>
</dbReference>
<dbReference type="InterPro" id="IPR021679">
    <property type="entry name" value="Toxin_endonuclease_YhaV"/>
</dbReference>
<dbReference type="GO" id="GO:0004540">
    <property type="term" value="F:RNA nuclease activity"/>
    <property type="evidence" value="ECO:0007669"/>
    <property type="project" value="InterPro"/>
</dbReference>
<protein>
    <recommendedName>
        <fullName evidence="3">Type II toxin-antitoxin system YhaV family toxin</fullName>
    </recommendedName>
</protein>
<dbReference type="Proteomes" id="UP000002363">
    <property type="component" value="Plasmid pECL_B"/>
</dbReference>